<comment type="similarity">
    <text evidence="4">Belongs to the metallo-dependent hydrolases superfamily. DHOase family. Class I DHOase subfamily.</text>
</comment>
<evidence type="ECO:0000256" key="6">
    <source>
        <dbReference type="ARBA" id="ARBA00011881"/>
    </source>
</evidence>
<dbReference type="SUPFAM" id="SSF51556">
    <property type="entry name" value="Metallo-dependent hydrolases"/>
    <property type="match status" value="1"/>
</dbReference>
<dbReference type="PROSITE" id="PS00482">
    <property type="entry name" value="DIHYDROOROTASE_1"/>
    <property type="match status" value="1"/>
</dbReference>
<reference evidence="12" key="1">
    <citation type="submission" date="2022-09" db="EMBL/GenBank/DDBJ databases">
        <title>Aureispira anguillicida sp. nov., isolated from Leptocephalus of Japanese eel Anguilla japonica.</title>
        <authorList>
            <person name="Yuasa K."/>
            <person name="Mekata T."/>
            <person name="Ikunari K."/>
        </authorList>
    </citation>
    <scope>NUCLEOTIDE SEQUENCE</scope>
    <source>
        <strain evidence="12">EL160426</strain>
    </source>
</reference>
<protein>
    <recommendedName>
        <fullName evidence="7">allantoinase</fullName>
        <ecNumber evidence="7">3.5.2.5</ecNumber>
    </recommendedName>
</protein>
<comment type="similarity">
    <text evidence="5">Belongs to the metallo-dependent hydrolases superfamily. Allantoinase family.</text>
</comment>
<keyword evidence="10" id="KW-0862">Zinc</keyword>
<evidence type="ECO:0000256" key="3">
    <source>
        <dbReference type="ARBA" id="ARBA00004968"/>
    </source>
</evidence>
<dbReference type="GO" id="GO:0050897">
    <property type="term" value="F:cobalt ion binding"/>
    <property type="evidence" value="ECO:0007669"/>
    <property type="project" value="InterPro"/>
</dbReference>
<dbReference type="GO" id="GO:0005737">
    <property type="term" value="C:cytoplasm"/>
    <property type="evidence" value="ECO:0007669"/>
    <property type="project" value="TreeGrafter"/>
</dbReference>
<feature type="domain" description="Amidohydrolase-related" evidence="11">
    <location>
        <begin position="53"/>
        <end position="431"/>
    </location>
</feature>
<evidence type="ECO:0000256" key="8">
    <source>
        <dbReference type="ARBA" id="ARBA00022723"/>
    </source>
</evidence>
<dbReference type="Proteomes" id="UP001060919">
    <property type="component" value="Chromosome"/>
</dbReference>
<sequence>MNEQLIIYSKRVMLPDTIGEYTIWINQGKIEKIQKGCIKTTASIPFYNFENEVLMPGIIDPHVHINEPGRTEWEGFYTGTTAAAAGGVTTLVDMPLNSSPVTVNVKELDHKLAATKGKLHVNSGFWGGIIPGNTTSLAPLAKRGVLGFKAFLTHSGIDEFPNADEATLRAAYEALKGTNLPILVHCELASGAFDAQLTQNPTNYLAYLASRPRKWENDAVALMLQLAEEYQHSTHIVHLSSSDSLPAIRAAKKRGVPVTVETCPHYIFFDAETIPNGDTRYKCAPPIREQANNVLLWEALMDGTLDFIGSDHSPAPPRIKELDTGNYQKAWGGISGIQFTLPALWTKGQAHGLTLERIRTILCEAPAQFIGLEQQKGKIKLGYDADLVVWNPEEWDTITRQKIEAKHKVSPYEGRQLQGLVKHTFVNGVRVWSAGKLINPNQGQLVLS</sequence>
<gene>
    <name evidence="12" type="ORF">AsAng_0025370</name>
</gene>
<dbReference type="GO" id="GO:0004038">
    <property type="term" value="F:allantoinase activity"/>
    <property type="evidence" value="ECO:0007669"/>
    <property type="project" value="UniProtKB-EC"/>
</dbReference>
<dbReference type="InterPro" id="IPR011059">
    <property type="entry name" value="Metal-dep_hydrolase_composite"/>
</dbReference>
<organism evidence="12 13">
    <name type="scientific">Aureispira anguillae</name>
    <dbReference type="NCBI Taxonomy" id="2864201"/>
    <lineage>
        <taxon>Bacteria</taxon>
        <taxon>Pseudomonadati</taxon>
        <taxon>Bacteroidota</taxon>
        <taxon>Saprospiria</taxon>
        <taxon>Saprospirales</taxon>
        <taxon>Saprospiraceae</taxon>
        <taxon>Aureispira</taxon>
    </lineage>
</organism>
<dbReference type="AlphaFoldDB" id="A0A915YF29"/>
<proteinExistence type="inferred from homology"/>
<dbReference type="GO" id="GO:0006145">
    <property type="term" value="P:purine nucleobase catabolic process"/>
    <property type="evidence" value="ECO:0007669"/>
    <property type="project" value="TreeGrafter"/>
</dbReference>
<dbReference type="InterPro" id="IPR017593">
    <property type="entry name" value="Allantoinase"/>
</dbReference>
<keyword evidence="13" id="KW-1185">Reference proteome</keyword>
<comment type="function">
    <text evidence="2">Catalyzes the reversible cyclization of carbamoyl aspartate to dihydroorotate.</text>
</comment>
<evidence type="ECO:0000256" key="4">
    <source>
        <dbReference type="ARBA" id="ARBA00010286"/>
    </source>
</evidence>
<dbReference type="PANTHER" id="PTHR43668:SF2">
    <property type="entry name" value="ALLANTOINASE"/>
    <property type="match status" value="1"/>
</dbReference>
<name>A0A915YF29_9BACT</name>
<comment type="pathway">
    <text evidence="3">Nitrogen metabolism; (S)-allantoin degradation; allantoate from (S)-allantoin: step 1/1.</text>
</comment>
<dbReference type="Pfam" id="PF01979">
    <property type="entry name" value="Amidohydro_1"/>
    <property type="match status" value="1"/>
</dbReference>
<dbReference type="GO" id="GO:0008270">
    <property type="term" value="F:zinc ion binding"/>
    <property type="evidence" value="ECO:0007669"/>
    <property type="project" value="InterPro"/>
</dbReference>
<dbReference type="FunFam" id="3.20.20.140:FF:000032">
    <property type="entry name" value="Allantoinase Dal1"/>
    <property type="match status" value="1"/>
</dbReference>
<dbReference type="GO" id="GO:0000256">
    <property type="term" value="P:allantoin catabolic process"/>
    <property type="evidence" value="ECO:0007669"/>
    <property type="project" value="InterPro"/>
</dbReference>
<dbReference type="EMBL" id="AP026867">
    <property type="protein sequence ID" value="BDS11823.1"/>
    <property type="molecule type" value="Genomic_DNA"/>
</dbReference>
<dbReference type="Gene3D" id="3.20.20.140">
    <property type="entry name" value="Metal-dependent hydrolases"/>
    <property type="match status" value="1"/>
</dbReference>
<dbReference type="RefSeq" id="WP_264792965.1">
    <property type="nucleotide sequence ID" value="NZ_AP026867.1"/>
</dbReference>
<evidence type="ECO:0000313" key="13">
    <source>
        <dbReference type="Proteomes" id="UP001060919"/>
    </source>
</evidence>
<dbReference type="SUPFAM" id="SSF51338">
    <property type="entry name" value="Composite domain of metallo-dependent hydrolases"/>
    <property type="match status" value="1"/>
</dbReference>
<comment type="cofactor">
    <cofactor evidence="1">
        <name>Zn(2+)</name>
        <dbReference type="ChEBI" id="CHEBI:29105"/>
    </cofactor>
</comment>
<evidence type="ECO:0000313" key="12">
    <source>
        <dbReference type="EMBL" id="BDS11823.1"/>
    </source>
</evidence>
<keyword evidence="8" id="KW-0479">Metal-binding</keyword>
<dbReference type="PANTHER" id="PTHR43668">
    <property type="entry name" value="ALLANTOINASE"/>
    <property type="match status" value="1"/>
</dbReference>
<accession>A0A915YF29</accession>
<evidence type="ECO:0000256" key="5">
    <source>
        <dbReference type="ARBA" id="ARBA00010368"/>
    </source>
</evidence>
<comment type="subunit">
    <text evidence="6">Homotetramer.</text>
</comment>
<dbReference type="InterPro" id="IPR032466">
    <property type="entry name" value="Metal_Hydrolase"/>
</dbReference>
<dbReference type="InterPro" id="IPR050138">
    <property type="entry name" value="DHOase/Allantoinase_Hydrolase"/>
</dbReference>
<evidence type="ECO:0000259" key="11">
    <source>
        <dbReference type="Pfam" id="PF01979"/>
    </source>
</evidence>
<dbReference type="KEGG" id="aup:AsAng_0025370"/>
<evidence type="ECO:0000256" key="7">
    <source>
        <dbReference type="ARBA" id="ARBA00012863"/>
    </source>
</evidence>
<dbReference type="InterPro" id="IPR006680">
    <property type="entry name" value="Amidohydro-rel"/>
</dbReference>
<dbReference type="NCBIfam" id="TIGR03178">
    <property type="entry name" value="allantoinase"/>
    <property type="match status" value="1"/>
</dbReference>
<evidence type="ECO:0000256" key="9">
    <source>
        <dbReference type="ARBA" id="ARBA00022801"/>
    </source>
</evidence>
<keyword evidence="9" id="KW-0378">Hydrolase</keyword>
<evidence type="ECO:0000256" key="10">
    <source>
        <dbReference type="ARBA" id="ARBA00022833"/>
    </source>
</evidence>
<evidence type="ECO:0000256" key="2">
    <source>
        <dbReference type="ARBA" id="ARBA00002368"/>
    </source>
</evidence>
<dbReference type="EC" id="3.5.2.5" evidence="7"/>
<dbReference type="InterPro" id="IPR002195">
    <property type="entry name" value="Dihydroorotase_CS"/>
</dbReference>
<evidence type="ECO:0000256" key="1">
    <source>
        <dbReference type="ARBA" id="ARBA00001947"/>
    </source>
</evidence>